<keyword evidence="4" id="KW-1185">Reference proteome</keyword>
<evidence type="ECO:0000313" key="4">
    <source>
        <dbReference type="Proteomes" id="UP001300692"/>
    </source>
</evidence>
<accession>A0ABT3CQY5</accession>
<dbReference type="Proteomes" id="UP001300692">
    <property type="component" value="Unassembled WGS sequence"/>
</dbReference>
<organism evidence="3 4">
    <name type="scientific">Reichenbachiella ulvae</name>
    <dbReference type="NCBI Taxonomy" id="2980104"/>
    <lineage>
        <taxon>Bacteria</taxon>
        <taxon>Pseudomonadati</taxon>
        <taxon>Bacteroidota</taxon>
        <taxon>Cytophagia</taxon>
        <taxon>Cytophagales</taxon>
        <taxon>Reichenbachiellaceae</taxon>
        <taxon>Reichenbachiella</taxon>
    </lineage>
</organism>
<proteinExistence type="predicted"/>
<dbReference type="PROSITE" id="PS51257">
    <property type="entry name" value="PROKAR_LIPOPROTEIN"/>
    <property type="match status" value="1"/>
</dbReference>
<keyword evidence="1" id="KW-0175">Coiled coil</keyword>
<feature type="chain" id="PRO_5045131608" evidence="2">
    <location>
        <begin position="19"/>
        <end position="147"/>
    </location>
</feature>
<feature type="coiled-coil region" evidence="1">
    <location>
        <begin position="30"/>
        <end position="115"/>
    </location>
</feature>
<evidence type="ECO:0000256" key="1">
    <source>
        <dbReference type="SAM" id="Coils"/>
    </source>
</evidence>
<gene>
    <name evidence="3" type="ORF">N7U62_04825</name>
</gene>
<protein>
    <submittedName>
        <fullName evidence="3">Uncharacterized protein</fullName>
    </submittedName>
</protein>
<dbReference type="EMBL" id="JAOYOD010000001">
    <property type="protein sequence ID" value="MCV9385973.1"/>
    <property type="molecule type" value="Genomic_DNA"/>
</dbReference>
<dbReference type="RefSeq" id="WP_264136756.1">
    <property type="nucleotide sequence ID" value="NZ_JAOYOD010000001.1"/>
</dbReference>
<name>A0ABT3CQY5_9BACT</name>
<evidence type="ECO:0000313" key="3">
    <source>
        <dbReference type="EMBL" id="MCV9385973.1"/>
    </source>
</evidence>
<keyword evidence="2" id="KW-0732">Signal</keyword>
<reference evidence="3 4" key="1">
    <citation type="submission" date="2022-10" db="EMBL/GenBank/DDBJ databases">
        <title>Comparative genomics and taxonomic characterization of three novel marine species of genus Reichenbachiella exhibiting antioxidant and polysaccharide degradation activities.</title>
        <authorList>
            <person name="Muhammad N."/>
            <person name="Lee Y.-J."/>
            <person name="Ko J."/>
            <person name="Kim S.-G."/>
        </authorList>
    </citation>
    <scope>NUCLEOTIDE SEQUENCE [LARGE SCALE GENOMIC DNA]</scope>
    <source>
        <strain evidence="3 4">ABR2-5</strain>
    </source>
</reference>
<evidence type="ECO:0000256" key="2">
    <source>
        <dbReference type="SAM" id="SignalP"/>
    </source>
</evidence>
<feature type="signal peptide" evidence="2">
    <location>
        <begin position="1"/>
        <end position="18"/>
    </location>
</feature>
<comment type="caution">
    <text evidence="3">The sequence shown here is derived from an EMBL/GenBank/DDBJ whole genome shotgun (WGS) entry which is preliminary data.</text>
</comment>
<sequence length="147" mass="17014">MKKLGLIITLILPIVMMAGTSCQNSSSKKLKDAKTEVVEAQDNLSKAEKEYRADMEKYKKESQSKISANEKSIREFKERIANDKKEAKAEYNQKISDLEQKNADLKRKLDEYKLEGKEKWDAFKVEFNRDMDNLGNALMDLTKDNKK</sequence>